<feature type="region of interest" description="Disordered" evidence="2">
    <location>
        <begin position="1"/>
        <end position="43"/>
    </location>
</feature>
<sequence length="279" mass="32166">MEKSRNKPTSVIASTTTKPKPIPKPRNLKQNQKSSEPEDTILPKLSELRARELKVRKAEEQLKIKEKSLKEVQNDRVLLESRCQQLEARNFELEQTVKLLKRRIESNSNLLTIPTLTNTGEPKQGNTDSFQKMKEQLDEKLAKLHTKLSNIVIDEMDRQINKIKLFDDCPHISEERLKATQGTGDEKVPSENKKASKGECYKYRYQTSNTAVNRTTPVLKTTFGQNIKVSAIMQHQCTYQAQHCKLRRKDTLMLAAYNLGQITSCTHQCITYMYRNNQS</sequence>
<dbReference type="Proteomes" id="UP000596742">
    <property type="component" value="Unassembled WGS sequence"/>
</dbReference>
<keyword evidence="4" id="KW-1185">Reference proteome</keyword>
<dbReference type="AlphaFoldDB" id="A0A8B6E914"/>
<dbReference type="OrthoDB" id="6199549at2759"/>
<reference evidence="3" key="1">
    <citation type="submission" date="2018-11" db="EMBL/GenBank/DDBJ databases">
        <authorList>
            <person name="Alioto T."/>
            <person name="Alioto T."/>
        </authorList>
    </citation>
    <scope>NUCLEOTIDE SEQUENCE</scope>
</reference>
<feature type="coiled-coil region" evidence="1">
    <location>
        <begin position="48"/>
        <end position="103"/>
    </location>
</feature>
<gene>
    <name evidence="3" type="ORF">MGAL_10B062133</name>
</gene>
<evidence type="ECO:0000313" key="4">
    <source>
        <dbReference type="Proteomes" id="UP000596742"/>
    </source>
</evidence>
<accession>A0A8B6E914</accession>
<evidence type="ECO:0000256" key="2">
    <source>
        <dbReference type="SAM" id="MobiDB-lite"/>
    </source>
</evidence>
<proteinExistence type="predicted"/>
<evidence type="ECO:0000313" key="3">
    <source>
        <dbReference type="EMBL" id="VDI30185.1"/>
    </source>
</evidence>
<evidence type="ECO:0000256" key="1">
    <source>
        <dbReference type="SAM" id="Coils"/>
    </source>
</evidence>
<keyword evidence="1" id="KW-0175">Coiled coil</keyword>
<dbReference type="EMBL" id="UYJE01004669">
    <property type="protein sequence ID" value="VDI30185.1"/>
    <property type="molecule type" value="Genomic_DNA"/>
</dbReference>
<comment type="caution">
    <text evidence="3">The sequence shown here is derived from an EMBL/GenBank/DDBJ whole genome shotgun (WGS) entry which is preliminary data.</text>
</comment>
<name>A0A8B6E914_MYTGA</name>
<organism evidence="3 4">
    <name type="scientific">Mytilus galloprovincialis</name>
    <name type="common">Mediterranean mussel</name>
    <dbReference type="NCBI Taxonomy" id="29158"/>
    <lineage>
        <taxon>Eukaryota</taxon>
        <taxon>Metazoa</taxon>
        <taxon>Spiralia</taxon>
        <taxon>Lophotrochozoa</taxon>
        <taxon>Mollusca</taxon>
        <taxon>Bivalvia</taxon>
        <taxon>Autobranchia</taxon>
        <taxon>Pteriomorphia</taxon>
        <taxon>Mytilida</taxon>
        <taxon>Mytiloidea</taxon>
        <taxon>Mytilidae</taxon>
        <taxon>Mytilinae</taxon>
        <taxon>Mytilus</taxon>
    </lineage>
</organism>
<protein>
    <submittedName>
        <fullName evidence="3">Uncharacterized protein</fullName>
    </submittedName>
</protein>